<dbReference type="GeneID" id="36533021"/>
<organism evidence="2 3">
    <name type="scientific">Aspergillus novofumigatus (strain IBT 16806)</name>
    <dbReference type="NCBI Taxonomy" id="1392255"/>
    <lineage>
        <taxon>Eukaryota</taxon>
        <taxon>Fungi</taxon>
        <taxon>Dikarya</taxon>
        <taxon>Ascomycota</taxon>
        <taxon>Pezizomycotina</taxon>
        <taxon>Eurotiomycetes</taxon>
        <taxon>Eurotiomycetidae</taxon>
        <taxon>Eurotiales</taxon>
        <taxon>Aspergillaceae</taxon>
        <taxon>Aspergillus</taxon>
        <taxon>Aspergillus subgen. Fumigati</taxon>
    </lineage>
</organism>
<reference evidence="3" key="1">
    <citation type="journal article" date="2018" name="Proc. Natl. Acad. Sci. U.S.A.">
        <title>Linking secondary metabolites to gene clusters through genome sequencing of six diverse Aspergillus species.</title>
        <authorList>
            <person name="Kaerboelling I."/>
            <person name="Vesth T.C."/>
            <person name="Frisvad J.C."/>
            <person name="Nybo J.L."/>
            <person name="Theobald S."/>
            <person name="Kuo A."/>
            <person name="Bowyer P."/>
            <person name="Matsuda Y."/>
            <person name="Mondo S."/>
            <person name="Lyhne E.K."/>
            <person name="Kogle M.E."/>
            <person name="Clum A."/>
            <person name="Lipzen A."/>
            <person name="Salamov A."/>
            <person name="Ngan C.Y."/>
            <person name="Daum C."/>
            <person name="Chiniquy J."/>
            <person name="Barry K."/>
            <person name="LaButti K."/>
            <person name="Haridas S."/>
            <person name="Simmons B.A."/>
            <person name="Magnuson J.K."/>
            <person name="Mortensen U.H."/>
            <person name="Larsen T.O."/>
            <person name="Grigoriev I.V."/>
            <person name="Baker S.E."/>
            <person name="Andersen M.R."/>
        </authorList>
    </citation>
    <scope>NUCLEOTIDE SEQUENCE [LARGE SCALE GENOMIC DNA]</scope>
    <source>
        <strain evidence="3">IBT 16806</strain>
    </source>
</reference>
<name>A0A2I1CAD5_ASPN1</name>
<evidence type="ECO:0000313" key="2">
    <source>
        <dbReference type="EMBL" id="PKX94589.1"/>
    </source>
</evidence>
<protein>
    <submittedName>
        <fullName evidence="2">Uncharacterized protein</fullName>
    </submittedName>
</protein>
<feature type="region of interest" description="Disordered" evidence="1">
    <location>
        <begin position="71"/>
        <end position="117"/>
    </location>
</feature>
<dbReference type="OMA" id="EYLSFWV"/>
<sequence>MEDLRLEEDEYLSFWVTYNAGIEHLALESPEDKSENAQSPAKDAGAGNENDQDLNNHGLGIELHDDVTEKENKGFPIPAGVNPATENENVQVPAETDTVSEDRGGVPVESAAPEGPMTREEIILKWLSGLGQDPDPLFSVDDRSPQELDWGERDTTVAQEWGQGWARSRRATGVPRQIPNYRFFDYTSGTYTDLHGAPPPV</sequence>
<dbReference type="AlphaFoldDB" id="A0A2I1CAD5"/>
<feature type="region of interest" description="Disordered" evidence="1">
    <location>
        <begin position="27"/>
        <end position="59"/>
    </location>
</feature>
<comment type="caution">
    <text evidence="2">The sequence shown here is derived from an EMBL/GenBank/DDBJ whole genome shotgun (WGS) entry which is preliminary data.</text>
</comment>
<dbReference type="Proteomes" id="UP000234474">
    <property type="component" value="Unassembled WGS sequence"/>
</dbReference>
<dbReference type="EMBL" id="MSZS01000004">
    <property type="protein sequence ID" value="PKX94589.1"/>
    <property type="molecule type" value="Genomic_DNA"/>
</dbReference>
<proteinExistence type="predicted"/>
<keyword evidence="3" id="KW-1185">Reference proteome</keyword>
<accession>A0A2I1CAD5</accession>
<gene>
    <name evidence="2" type="ORF">P174DRAFT_431498</name>
</gene>
<dbReference type="RefSeq" id="XP_024683184.1">
    <property type="nucleotide sequence ID" value="XM_024825696.1"/>
</dbReference>
<evidence type="ECO:0000313" key="3">
    <source>
        <dbReference type="Proteomes" id="UP000234474"/>
    </source>
</evidence>
<dbReference type="OrthoDB" id="4398477at2759"/>
<evidence type="ECO:0000256" key="1">
    <source>
        <dbReference type="SAM" id="MobiDB-lite"/>
    </source>
</evidence>
<dbReference type="VEuPathDB" id="FungiDB:P174DRAFT_431498"/>